<evidence type="ECO:0000313" key="2">
    <source>
        <dbReference type="EMBL" id="KAF7354299.1"/>
    </source>
</evidence>
<name>A0A8H6Y8D3_9AGAR</name>
<dbReference type="OrthoDB" id="3052950at2759"/>
<reference evidence="2" key="1">
    <citation type="submission" date="2020-05" db="EMBL/GenBank/DDBJ databases">
        <title>Mycena genomes resolve the evolution of fungal bioluminescence.</title>
        <authorList>
            <person name="Tsai I.J."/>
        </authorList>
    </citation>
    <scope>NUCLEOTIDE SEQUENCE</scope>
    <source>
        <strain evidence="2">CCC161011</strain>
    </source>
</reference>
<protein>
    <submittedName>
        <fullName evidence="2">Uncharacterized protein</fullName>
    </submittedName>
</protein>
<dbReference type="Proteomes" id="UP000620124">
    <property type="component" value="Unassembled WGS sequence"/>
</dbReference>
<dbReference type="EMBL" id="JACAZI010000008">
    <property type="protein sequence ID" value="KAF7354299.1"/>
    <property type="molecule type" value="Genomic_DNA"/>
</dbReference>
<evidence type="ECO:0000313" key="3">
    <source>
        <dbReference type="Proteomes" id="UP000620124"/>
    </source>
</evidence>
<comment type="caution">
    <text evidence="2">The sequence shown here is derived from an EMBL/GenBank/DDBJ whole genome shotgun (WGS) entry which is preliminary data.</text>
</comment>
<feature type="region of interest" description="Disordered" evidence="1">
    <location>
        <begin position="138"/>
        <end position="196"/>
    </location>
</feature>
<evidence type="ECO:0000256" key="1">
    <source>
        <dbReference type="SAM" id="MobiDB-lite"/>
    </source>
</evidence>
<dbReference type="AlphaFoldDB" id="A0A8H6Y8D3"/>
<proteinExistence type="predicted"/>
<organism evidence="2 3">
    <name type="scientific">Mycena venus</name>
    <dbReference type="NCBI Taxonomy" id="2733690"/>
    <lineage>
        <taxon>Eukaryota</taxon>
        <taxon>Fungi</taxon>
        <taxon>Dikarya</taxon>
        <taxon>Basidiomycota</taxon>
        <taxon>Agaricomycotina</taxon>
        <taxon>Agaricomycetes</taxon>
        <taxon>Agaricomycetidae</taxon>
        <taxon>Agaricales</taxon>
        <taxon>Marasmiineae</taxon>
        <taxon>Mycenaceae</taxon>
        <taxon>Mycena</taxon>
    </lineage>
</organism>
<gene>
    <name evidence="2" type="ORF">MVEN_01118200</name>
</gene>
<sequence length="196" mass="22353">MAYSSIIFRIGLYPLLSCCMNFTGSILDIWLSQNPIPTELQWRLSLVDLCIFSLRPILYTLLAAADPCFLRAIRTLRNHGKSTHSTGSTSSIKFRNSHRMNRFSMNSRALVHVHLEQKNSMWEARRLEQGSVALKPFEQSVGSHSGAEETRGKPSFMEQELEQSGLSQAEQEREGEEELDVEVQMHSRAEDIVRQI</sequence>
<feature type="compositionally biased region" description="Basic and acidic residues" evidence="1">
    <location>
        <begin position="183"/>
        <end position="196"/>
    </location>
</feature>
<keyword evidence="3" id="KW-1185">Reference proteome</keyword>
<accession>A0A8H6Y8D3</accession>